<protein>
    <submittedName>
        <fullName evidence="6">Regulatory protein, luxR family</fullName>
    </submittedName>
</protein>
<dbReference type="InterPro" id="IPR029068">
    <property type="entry name" value="Glyas_Bleomycin-R_OHBP_Dase"/>
</dbReference>
<dbReference type="GO" id="GO:0006355">
    <property type="term" value="P:regulation of DNA-templated transcription"/>
    <property type="evidence" value="ECO:0007669"/>
    <property type="project" value="InterPro"/>
</dbReference>
<keyword evidence="2" id="KW-0238">DNA-binding</keyword>
<dbReference type="STRING" id="218821.SAMN05421837_11235"/>
<evidence type="ECO:0000259" key="4">
    <source>
        <dbReference type="PROSITE" id="PS50043"/>
    </source>
</evidence>
<gene>
    <name evidence="6" type="ORF">SAMN05421837_11235</name>
</gene>
<feature type="domain" description="HTH luxR-type" evidence="4">
    <location>
        <begin position="6"/>
        <end position="71"/>
    </location>
</feature>
<feature type="domain" description="VOC" evidence="5">
    <location>
        <begin position="87"/>
        <end position="199"/>
    </location>
</feature>
<accession>A0A1H5RFU4</accession>
<name>A0A1H5RFU4_9PSEU</name>
<keyword evidence="7" id="KW-1185">Reference proteome</keyword>
<dbReference type="InterPro" id="IPR000792">
    <property type="entry name" value="Tscrpt_reg_LuxR_C"/>
</dbReference>
<dbReference type="OrthoDB" id="9804944at2"/>
<dbReference type="InterPro" id="IPR037523">
    <property type="entry name" value="VOC_core"/>
</dbReference>
<dbReference type="SMART" id="SM00421">
    <property type="entry name" value="HTH_LUXR"/>
    <property type="match status" value="1"/>
</dbReference>
<dbReference type="PROSITE" id="PS51819">
    <property type="entry name" value="VOC"/>
    <property type="match status" value="1"/>
</dbReference>
<dbReference type="SUPFAM" id="SSF46894">
    <property type="entry name" value="C-terminal effector domain of the bipartite response regulators"/>
    <property type="match status" value="1"/>
</dbReference>
<evidence type="ECO:0000256" key="3">
    <source>
        <dbReference type="ARBA" id="ARBA00023163"/>
    </source>
</evidence>
<dbReference type="PROSITE" id="PS50043">
    <property type="entry name" value="HTH_LUXR_2"/>
    <property type="match status" value="1"/>
</dbReference>
<dbReference type="RefSeq" id="WP_158104155.1">
    <property type="nucleotide sequence ID" value="NZ_FNUJ01000012.1"/>
</dbReference>
<organism evidence="6 7">
    <name type="scientific">Amycolatopsis pretoriensis</name>
    <dbReference type="NCBI Taxonomy" id="218821"/>
    <lineage>
        <taxon>Bacteria</taxon>
        <taxon>Bacillati</taxon>
        <taxon>Actinomycetota</taxon>
        <taxon>Actinomycetes</taxon>
        <taxon>Pseudonocardiales</taxon>
        <taxon>Pseudonocardiaceae</taxon>
        <taxon>Amycolatopsis</taxon>
    </lineage>
</organism>
<keyword evidence="1" id="KW-0805">Transcription regulation</keyword>
<sequence>MGERGRPRHPDRLTPAEWRVVDAVRHGLSNGEIARRRGTSRDAVKFHVGNAVRKLGLAGRAELRAWRGAPADSALGRAGEEEPMLGPIGQVSRTVSDLERAKEFYGDVLGLPHLYTFGDLAFFDCDGVRLFLTAGEPKGAESVLYFRVPDIEGAYDALRARGVEFLGAPHLIFRHESGVEEWMAFFTDPDGHATALMSQVSLG</sequence>
<dbReference type="Gene3D" id="1.10.10.10">
    <property type="entry name" value="Winged helix-like DNA-binding domain superfamily/Winged helix DNA-binding domain"/>
    <property type="match status" value="1"/>
</dbReference>
<dbReference type="AlphaFoldDB" id="A0A1H5RFU4"/>
<dbReference type="InterPro" id="IPR036388">
    <property type="entry name" value="WH-like_DNA-bd_sf"/>
</dbReference>
<evidence type="ECO:0000259" key="5">
    <source>
        <dbReference type="PROSITE" id="PS51819"/>
    </source>
</evidence>
<keyword evidence="3" id="KW-0804">Transcription</keyword>
<proteinExistence type="predicted"/>
<dbReference type="PANTHER" id="PTHR44688:SF16">
    <property type="entry name" value="DNA-BINDING TRANSCRIPTIONAL ACTIVATOR DEVR_DOSR"/>
    <property type="match status" value="1"/>
</dbReference>
<dbReference type="Pfam" id="PF00196">
    <property type="entry name" value="GerE"/>
    <property type="match status" value="1"/>
</dbReference>
<dbReference type="SUPFAM" id="SSF54593">
    <property type="entry name" value="Glyoxalase/Bleomycin resistance protein/Dihydroxybiphenyl dioxygenase"/>
    <property type="match status" value="1"/>
</dbReference>
<reference evidence="7" key="1">
    <citation type="submission" date="2016-10" db="EMBL/GenBank/DDBJ databases">
        <authorList>
            <person name="Varghese N."/>
            <person name="Submissions S."/>
        </authorList>
    </citation>
    <scope>NUCLEOTIDE SEQUENCE [LARGE SCALE GENOMIC DNA]</scope>
    <source>
        <strain evidence="7">DSM 44654</strain>
    </source>
</reference>
<dbReference type="InterPro" id="IPR004360">
    <property type="entry name" value="Glyas_Fos-R_dOase_dom"/>
</dbReference>
<evidence type="ECO:0000313" key="7">
    <source>
        <dbReference type="Proteomes" id="UP000198878"/>
    </source>
</evidence>
<evidence type="ECO:0000256" key="1">
    <source>
        <dbReference type="ARBA" id="ARBA00023015"/>
    </source>
</evidence>
<dbReference type="GO" id="GO:0003677">
    <property type="term" value="F:DNA binding"/>
    <property type="evidence" value="ECO:0007669"/>
    <property type="project" value="UniProtKB-KW"/>
</dbReference>
<dbReference type="Pfam" id="PF00903">
    <property type="entry name" value="Glyoxalase"/>
    <property type="match status" value="1"/>
</dbReference>
<evidence type="ECO:0000256" key="2">
    <source>
        <dbReference type="ARBA" id="ARBA00023125"/>
    </source>
</evidence>
<dbReference type="CDD" id="cd06170">
    <property type="entry name" value="LuxR_C_like"/>
    <property type="match status" value="1"/>
</dbReference>
<dbReference type="Proteomes" id="UP000198878">
    <property type="component" value="Unassembled WGS sequence"/>
</dbReference>
<dbReference type="PANTHER" id="PTHR44688">
    <property type="entry name" value="DNA-BINDING TRANSCRIPTIONAL ACTIVATOR DEVR_DOSR"/>
    <property type="match status" value="1"/>
</dbReference>
<evidence type="ECO:0000313" key="6">
    <source>
        <dbReference type="EMBL" id="SEF36924.1"/>
    </source>
</evidence>
<dbReference type="InterPro" id="IPR016032">
    <property type="entry name" value="Sig_transdc_resp-reg_C-effctor"/>
</dbReference>
<dbReference type="EMBL" id="FNUJ01000012">
    <property type="protein sequence ID" value="SEF36924.1"/>
    <property type="molecule type" value="Genomic_DNA"/>
</dbReference>
<dbReference type="Gene3D" id="3.10.180.10">
    <property type="entry name" value="2,3-Dihydroxybiphenyl 1,2-Dioxygenase, domain 1"/>
    <property type="match status" value="1"/>
</dbReference>